<name>A0AA38GKP0_TAXCH</name>
<proteinExistence type="predicted"/>
<comment type="caution">
    <text evidence="1">The sequence shown here is derived from an EMBL/GenBank/DDBJ whole genome shotgun (WGS) entry which is preliminary data.</text>
</comment>
<reference evidence="1 2" key="1">
    <citation type="journal article" date="2021" name="Nat. Plants">
        <title>The Taxus genome provides insights into paclitaxel biosynthesis.</title>
        <authorList>
            <person name="Xiong X."/>
            <person name="Gou J."/>
            <person name="Liao Q."/>
            <person name="Li Y."/>
            <person name="Zhou Q."/>
            <person name="Bi G."/>
            <person name="Li C."/>
            <person name="Du R."/>
            <person name="Wang X."/>
            <person name="Sun T."/>
            <person name="Guo L."/>
            <person name="Liang H."/>
            <person name="Lu P."/>
            <person name="Wu Y."/>
            <person name="Zhang Z."/>
            <person name="Ro D.K."/>
            <person name="Shang Y."/>
            <person name="Huang S."/>
            <person name="Yan J."/>
        </authorList>
    </citation>
    <scope>NUCLEOTIDE SEQUENCE [LARGE SCALE GENOMIC DNA]</scope>
    <source>
        <strain evidence="1">Ta-2019</strain>
    </source>
</reference>
<dbReference type="EMBL" id="JAHRHJ020000003">
    <property type="protein sequence ID" value="KAH9323783.1"/>
    <property type="molecule type" value="Genomic_DNA"/>
</dbReference>
<sequence>MGAVVGGMEGEACVASMGVVATVAGAVAGAVGETGLAAAEPIKGGAGLGEEGRPG</sequence>
<accession>A0AA38GKP0</accession>
<organism evidence="1 2">
    <name type="scientific">Taxus chinensis</name>
    <name type="common">Chinese yew</name>
    <name type="synonym">Taxus wallichiana var. chinensis</name>
    <dbReference type="NCBI Taxonomy" id="29808"/>
    <lineage>
        <taxon>Eukaryota</taxon>
        <taxon>Viridiplantae</taxon>
        <taxon>Streptophyta</taxon>
        <taxon>Embryophyta</taxon>
        <taxon>Tracheophyta</taxon>
        <taxon>Spermatophyta</taxon>
        <taxon>Pinopsida</taxon>
        <taxon>Pinidae</taxon>
        <taxon>Conifers II</taxon>
        <taxon>Cupressales</taxon>
        <taxon>Taxaceae</taxon>
        <taxon>Taxus</taxon>
    </lineage>
</organism>
<protein>
    <submittedName>
        <fullName evidence="1">Uncharacterized protein</fullName>
    </submittedName>
</protein>
<gene>
    <name evidence="1" type="ORF">KI387_018422</name>
</gene>
<keyword evidence="2" id="KW-1185">Reference proteome</keyword>
<dbReference type="Proteomes" id="UP000824469">
    <property type="component" value="Unassembled WGS sequence"/>
</dbReference>
<evidence type="ECO:0000313" key="1">
    <source>
        <dbReference type="EMBL" id="KAH9323783.1"/>
    </source>
</evidence>
<dbReference type="AlphaFoldDB" id="A0AA38GKP0"/>
<evidence type="ECO:0000313" key="2">
    <source>
        <dbReference type="Proteomes" id="UP000824469"/>
    </source>
</evidence>
<feature type="non-terminal residue" evidence="1">
    <location>
        <position position="55"/>
    </location>
</feature>